<evidence type="ECO:0000256" key="20">
    <source>
        <dbReference type="PIRSR" id="PIRSR000732-3"/>
    </source>
</evidence>
<reference evidence="24 25" key="1">
    <citation type="journal article" date="2018" name="Int. J. Syst. Evol. Microbiol.">
        <title>Parvibium lacunae gen. nov., sp. nov., a new member of the family Alcaligenaceae isolated from a freshwater pond.</title>
        <authorList>
            <person name="Chen W.M."/>
            <person name="Xie P.B."/>
            <person name="Hsu M.Y."/>
            <person name="Sheu S.Y."/>
        </authorList>
    </citation>
    <scope>NUCLEOTIDE SEQUENCE [LARGE SCALE GENOMIC DNA]</scope>
    <source>
        <strain evidence="24 25">KMB9</strain>
    </source>
</reference>
<dbReference type="Gene3D" id="1.10.274.10">
    <property type="entry name" value="PtsI, HPr-binding domain"/>
    <property type="match status" value="1"/>
</dbReference>
<comment type="function">
    <text evidence="3 17">General (non sugar-specific) component of the phosphoenolpyruvate-dependent sugar phosphotransferase system (sugar PTS). This major carbohydrate active-transport system catalyzes the phosphorylation of incoming sugar substrates concomitantly with their translocation across the cell membrane. Enzyme I transfers the phosphoryl group from phosphoenolpyruvate (PEP) to the phosphoryl carrier protein (HPr).</text>
</comment>
<evidence type="ECO:0000256" key="1">
    <source>
        <dbReference type="ARBA" id="ARBA00000683"/>
    </source>
</evidence>
<dbReference type="InterPro" id="IPR008279">
    <property type="entry name" value="PEP-util_enz_mobile_dom"/>
</dbReference>
<dbReference type="PROSITE" id="PS00370">
    <property type="entry name" value="PEP_ENZYMES_PHOS_SITE"/>
    <property type="match status" value="1"/>
</dbReference>
<dbReference type="PRINTS" id="PR01736">
    <property type="entry name" value="PHPHTRNFRASE"/>
</dbReference>
<organism evidence="24 25">
    <name type="scientific">Parvibium lacunae</name>
    <dbReference type="NCBI Taxonomy" id="1888893"/>
    <lineage>
        <taxon>Bacteria</taxon>
        <taxon>Pseudomonadati</taxon>
        <taxon>Pseudomonadota</taxon>
        <taxon>Betaproteobacteria</taxon>
        <taxon>Burkholderiales</taxon>
        <taxon>Alcaligenaceae</taxon>
        <taxon>Parvibium</taxon>
    </lineage>
</organism>
<dbReference type="InterPro" id="IPR024692">
    <property type="entry name" value="PTS_EI"/>
</dbReference>
<evidence type="ECO:0000256" key="2">
    <source>
        <dbReference type="ARBA" id="ARBA00001946"/>
    </source>
</evidence>
<evidence type="ECO:0000313" key="25">
    <source>
        <dbReference type="Proteomes" id="UP000252357"/>
    </source>
</evidence>
<keyword evidence="25" id="KW-1185">Reference proteome</keyword>
<evidence type="ECO:0000256" key="6">
    <source>
        <dbReference type="ARBA" id="ARBA00012232"/>
    </source>
</evidence>
<dbReference type="InterPro" id="IPR023151">
    <property type="entry name" value="PEP_util_CS"/>
</dbReference>
<evidence type="ECO:0000256" key="9">
    <source>
        <dbReference type="ARBA" id="ARBA00022490"/>
    </source>
</evidence>
<dbReference type="GO" id="GO:0016301">
    <property type="term" value="F:kinase activity"/>
    <property type="evidence" value="ECO:0007669"/>
    <property type="project" value="UniProtKB-KW"/>
</dbReference>
<sequence>MAFTLHGIAVSRGIAIGRSHLLSSATAEVAHYLIQENAVEDEIARFNAAVGSVHEELATLKGELPADAPPELAAFLELHSLILSDHLLSAEPRRWIQERHYNAEWALTTQMEAVVAQFDAIEDEYMRERGNDVRQVVDRVLRALTGMYNTLPEHDETAAAEMLLVAHDIAPHDMLQFKDHRFAGFVTDLGGVTSHTAIVARSLGIPAVVGLQSARHLIKQDEWIIVDGDAGVVIVDPDPLVLEEYRVRQSELELDKKRLRRLRGMAAQTMDGTTVELHANIELPADVPAALDAGATGVGLFRTEFLFMNRETLPDEEEQFVAYRQVVEQMPHYPITIRTLDIGADKSFGSSLDAGHAVSINPALGLRAIRYCLAEPPLFLTQLRAILRASAFGKIKLLIPMLAHAHEIDQSLALIEQAKAQLRKRGQAFDDTIPVGGMIEIPAAVLAIGLFTKRLQFLSIGTNDLIQYALAIDRADNAVAHLYDPLHPAILQLLSLTIQAGARAGLPVSVCGEMAGEPKLTRLLLGLGLRQFSMHPSQLLMVKQEILRADLPSIEAIVKKMLKAQEPDKIREWVQQLVT</sequence>
<evidence type="ECO:0000256" key="18">
    <source>
        <dbReference type="PIRSR" id="PIRSR000732-1"/>
    </source>
</evidence>
<feature type="domain" description="Phosphotransferase system enzyme I N-terminal" evidence="23">
    <location>
        <begin position="6"/>
        <end position="129"/>
    </location>
</feature>
<dbReference type="PANTHER" id="PTHR46244">
    <property type="entry name" value="PHOSPHOENOLPYRUVATE-PROTEIN PHOSPHOTRANSFERASE"/>
    <property type="match status" value="1"/>
</dbReference>
<dbReference type="Pfam" id="PF02896">
    <property type="entry name" value="PEP-utilizers_C"/>
    <property type="match status" value="1"/>
</dbReference>
<dbReference type="InterPro" id="IPR050499">
    <property type="entry name" value="PEP-utilizing_PTS_enzyme"/>
</dbReference>
<keyword evidence="15 17" id="KW-0460">Magnesium</keyword>
<comment type="catalytic activity">
    <reaction evidence="1 17">
        <text>L-histidyl-[protein] + phosphoenolpyruvate = N(pros)-phospho-L-histidyl-[protein] + pyruvate</text>
        <dbReference type="Rhea" id="RHEA:23880"/>
        <dbReference type="Rhea" id="RHEA-COMP:9745"/>
        <dbReference type="Rhea" id="RHEA-COMP:9746"/>
        <dbReference type="ChEBI" id="CHEBI:15361"/>
        <dbReference type="ChEBI" id="CHEBI:29979"/>
        <dbReference type="ChEBI" id="CHEBI:58702"/>
        <dbReference type="ChEBI" id="CHEBI:64837"/>
        <dbReference type="EC" id="2.7.3.9"/>
    </reaction>
</comment>
<evidence type="ECO:0000259" key="22">
    <source>
        <dbReference type="Pfam" id="PF02896"/>
    </source>
</evidence>
<evidence type="ECO:0000256" key="16">
    <source>
        <dbReference type="ARBA" id="ARBA00033235"/>
    </source>
</evidence>
<dbReference type="GO" id="GO:0046872">
    <property type="term" value="F:metal ion binding"/>
    <property type="evidence" value="ECO:0007669"/>
    <property type="project" value="UniProtKB-KW"/>
</dbReference>
<evidence type="ECO:0000256" key="3">
    <source>
        <dbReference type="ARBA" id="ARBA00002728"/>
    </source>
</evidence>
<evidence type="ECO:0000256" key="19">
    <source>
        <dbReference type="PIRSR" id="PIRSR000732-2"/>
    </source>
</evidence>
<dbReference type="Proteomes" id="UP000252357">
    <property type="component" value="Unassembled WGS sequence"/>
</dbReference>
<keyword evidence="13 17" id="KW-0479">Metal-binding</keyword>
<dbReference type="EC" id="2.7.3.9" evidence="6 17"/>
<feature type="active site" description="Proton donor" evidence="18">
    <location>
        <position position="511"/>
    </location>
</feature>
<comment type="similarity">
    <text evidence="5 17">Belongs to the PEP-utilizing enzyme family.</text>
</comment>
<feature type="domain" description="PEP-utilising enzyme mobile" evidence="21">
    <location>
        <begin position="162"/>
        <end position="231"/>
    </location>
</feature>
<dbReference type="PROSITE" id="PS00742">
    <property type="entry name" value="PEP_ENZYMES_2"/>
    <property type="match status" value="1"/>
</dbReference>
<evidence type="ECO:0000256" key="12">
    <source>
        <dbReference type="ARBA" id="ARBA00022683"/>
    </source>
</evidence>
<feature type="binding site" evidence="19">
    <location>
        <position position="474"/>
    </location>
    <ligand>
        <name>phosphoenolpyruvate</name>
        <dbReference type="ChEBI" id="CHEBI:58702"/>
    </ligand>
</feature>
<dbReference type="Gene3D" id="3.20.20.60">
    <property type="entry name" value="Phosphoenolpyruvate-binding domains"/>
    <property type="match status" value="1"/>
</dbReference>
<dbReference type="AlphaFoldDB" id="A0A368L0L9"/>
<accession>A0A368L0L9</accession>
<proteinExistence type="inferred from homology"/>
<keyword evidence="14 17" id="KW-0418">Kinase</keyword>
<evidence type="ECO:0000259" key="23">
    <source>
        <dbReference type="Pfam" id="PF05524"/>
    </source>
</evidence>
<evidence type="ECO:0000256" key="4">
    <source>
        <dbReference type="ARBA" id="ARBA00004496"/>
    </source>
</evidence>
<evidence type="ECO:0000256" key="13">
    <source>
        <dbReference type="ARBA" id="ARBA00022723"/>
    </source>
</evidence>
<evidence type="ECO:0000256" key="15">
    <source>
        <dbReference type="ARBA" id="ARBA00022842"/>
    </source>
</evidence>
<dbReference type="GO" id="GO:0005737">
    <property type="term" value="C:cytoplasm"/>
    <property type="evidence" value="ECO:0007669"/>
    <property type="project" value="UniProtKB-SubCell"/>
</dbReference>
<evidence type="ECO:0000256" key="5">
    <source>
        <dbReference type="ARBA" id="ARBA00007837"/>
    </source>
</evidence>
<feature type="binding site" evidence="20">
    <location>
        <position position="440"/>
    </location>
    <ligand>
        <name>Mg(2+)</name>
        <dbReference type="ChEBI" id="CHEBI:18420"/>
    </ligand>
</feature>
<keyword evidence="24" id="KW-0670">Pyruvate</keyword>
<dbReference type="PIRSF" id="PIRSF000732">
    <property type="entry name" value="PTS_enzyme_I"/>
    <property type="match status" value="1"/>
</dbReference>
<keyword evidence="12 17" id="KW-0598">Phosphotransferase system</keyword>
<dbReference type="InterPro" id="IPR006318">
    <property type="entry name" value="PTS_EI-like"/>
</dbReference>
<comment type="caution">
    <text evidence="24">The sequence shown here is derived from an EMBL/GenBank/DDBJ whole genome shotgun (WGS) entry which is preliminary data.</text>
</comment>
<evidence type="ECO:0000259" key="21">
    <source>
        <dbReference type="Pfam" id="PF00391"/>
    </source>
</evidence>
<dbReference type="InterPro" id="IPR040442">
    <property type="entry name" value="Pyrv_kinase-like_dom_sf"/>
</dbReference>
<keyword evidence="9 17" id="KW-0963">Cytoplasm</keyword>
<evidence type="ECO:0000256" key="8">
    <source>
        <dbReference type="ARBA" id="ARBA00022448"/>
    </source>
</evidence>
<dbReference type="InterPro" id="IPR015813">
    <property type="entry name" value="Pyrv/PenolPyrv_kinase-like_dom"/>
</dbReference>
<evidence type="ECO:0000256" key="11">
    <source>
        <dbReference type="ARBA" id="ARBA00022679"/>
    </source>
</evidence>
<dbReference type="NCBIfam" id="TIGR01417">
    <property type="entry name" value="PTS_I_fam"/>
    <property type="match status" value="1"/>
</dbReference>
<evidence type="ECO:0000256" key="7">
    <source>
        <dbReference type="ARBA" id="ARBA00016544"/>
    </source>
</evidence>
<protein>
    <recommendedName>
        <fullName evidence="7 17">Phosphoenolpyruvate-protein phosphotransferase</fullName>
        <ecNumber evidence="6 17">2.7.3.9</ecNumber>
    </recommendedName>
    <alternativeName>
        <fullName evidence="16 17">Phosphotransferase system, enzyme I</fullName>
    </alternativeName>
</protein>
<feature type="binding site" evidence="19">
    <location>
        <position position="338"/>
    </location>
    <ligand>
        <name>phosphoenolpyruvate</name>
        <dbReference type="ChEBI" id="CHEBI:58702"/>
    </ligand>
</feature>
<evidence type="ECO:0000256" key="10">
    <source>
        <dbReference type="ARBA" id="ARBA00022597"/>
    </source>
</evidence>
<feature type="binding site" evidence="19">
    <location>
        <begin position="463"/>
        <end position="464"/>
    </location>
    <ligand>
        <name>phosphoenolpyruvate</name>
        <dbReference type="ChEBI" id="CHEBI:58702"/>
    </ligand>
</feature>
<feature type="binding site" evidence="20">
    <location>
        <position position="464"/>
    </location>
    <ligand>
        <name>Mg(2+)</name>
        <dbReference type="ChEBI" id="CHEBI:18420"/>
    </ligand>
</feature>
<dbReference type="RefSeq" id="WP_114403253.1">
    <property type="nucleotide sequence ID" value="NZ_QPGB01000004.1"/>
</dbReference>
<name>A0A368L0L9_9BURK</name>
<dbReference type="EMBL" id="QPGB01000004">
    <property type="protein sequence ID" value="RCS57111.1"/>
    <property type="molecule type" value="Genomic_DNA"/>
</dbReference>
<dbReference type="PANTHER" id="PTHR46244:SF3">
    <property type="entry name" value="PHOSPHOENOLPYRUVATE-PROTEIN PHOSPHOTRANSFERASE"/>
    <property type="match status" value="1"/>
</dbReference>
<feature type="active site" description="Tele-phosphohistidine intermediate" evidence="18">
    <location>
        <position position="195"/>
    </location>
</feature>
<evidence type="ECO:0000256" key="17">
    <source>
        <dbReference type="PIRNR" id="PIRNR000732"/>
    </source>
</evidence>
<comment type="cofactor">
    <cofactor evidence="2 17 20">
        <name>Mg(2+)</name>
        <dbReference type="ChEBI" id="CHEBI:18420"/>
    </cofactor>
</comment>
<dbReference type="Pfam" id="PF05524">
    <property type="entry name" value="PEP-utilisers_N"/>
    <property type="match status" value="1"/>
</dbReference>
<comment type="subcellular location">
    <subcellularLocation>
        <location evidence="4 17">Cytoplasm</location>
    </subcellularLocation>
</comment>
<dbReference type="InterPro" id="IPR036637">
    <property type="entry name" value="Phosphohistidine_dom_sf"/>
</dbReference>
<evidence type="ECO:0000313" key="24">
    <source>
        <dbReference type="EMBL" id="RCS57111.1"/>
    </source>
</evidence>
<dbReference type="InterPro" id="IPR018274">
    <property type="entry name" value="PEP_util_AS"/>
</dbReference>
<dbReference type="InterPro" id="IPR036618">
    <property type="entry name" value="PtsI_HPr-bd_sf"/>
</dbReference>
<feature type="binding site" evidence="19">
    <location>
        <position position="302"/>
    </location>
    <ligand>
        <name>phosphoenolpyruvate</name>
        <dbReference type="ChEBI" id="CHEBI:58702"/>
    </ligand>
</feature>
<evidence type="ECO:0000256" key="14">
    <source>
        <dbReference type="ARBA" id="ARBA00022777"/>
    </source>
</evidence>
<gene>
    <name evidence="24" type="primary">ptsP</name>
    <name evidence="24" type="ORF">DU000_09925</name>
</gene>
<keyword evidence="10 17" id="KW-0762">Sugar transport</keyword>
<dbReference type="InterPro" id="IPR000121">
    <property type="entry name" value="PEP_util_C"/>
</dbReference>
<keyword evidence="8 17" id="KW-0813">Transport</keyword>
<dbReference type="SUPFAM" id="SSF52009">
    <property type="entry name" value="Phosphohistidine domain"/>
    <property type="match status" value="1"/>
</dbReference>
<dbReference type="SUPFAM" id="SSF51621">
    <property type="entry name" value="Phosphoenolpyruvate/pyruvate domain"/>
    <property type="match status" value="1"/>
</dbReference>
<dbReference type="Gene3D" id="3.50.30.10">
    <property type="entry name" value="Phosphohistidine domain"/>
    <property type="match status" value="1"/>
</dbReference>
<keyword evidence="11 17" id="KW-0808">Transferase</keyword>
<feature type="domain" description="PEP-utilising enzyme C-terminal" evidence="22">
    <location>
        <begin position="257"/>
        <end position="549"/>
    </location>
</feature>
<dbReference type="GO" id="GO:0009401">
    <property type="term" value="P:phosphoenolpyruvate-dependent sugar phosphotransferase system"/>
    <property type="evidence" value="ECO:0007669"/>
    <property type="project" value="UniProtKB-KW"/>
</dbReference>
<dbReference type="InterPro" id="IPR008731">
    <property type="entry name" value="PTS_EIN"/>
</dbReference>
<dbReference type="OrthoDB" id="9765468at2"/>
<dbReference type="SUPFAM" id="SSF47831">
    <property type="entry name" value="Enzyme I of the PEP:sugar phosphotransferase system HPr-binding (sub)domain"/>
    <property type="match status" value="1"/>
</dbReference>
<dbReference type="Pfam" id="PF00391">
    <property type="entry name" value="PEP-utilizers"/>
    <property type="match status" value="1"/>
</dbReference>
<dbReference type="GO" id="GO:0008965">
    <property type="term" value="F:phosphoenolpyruvate-protein phosphotransferase activity"/>
    <property type="evidence" value="ECO:0007669"/>
    <property type="project" value="UniProtKB-EC"/>
</dbReference>